<reference evidence="1 2" key="1">
    <citation type="submission" date="2015-09" db="EMBL/GenBank/DDBJ databases">
        <title>Trachymyrmex cornetzi WGS genome.</title>
        <authorList>
            <person name="Nygaard S."/>
            <person name="Hu H."/>
            <person name="Boomsma J."/>
            <person name="Zhang G."/>
        </authorList>
    </citation>
    <scope>NUCLEOTIDE SEQUENCE [LARGE SCALE GENOMIC DNA]</scope>
    <source>
        <strain evidence="1">Tcor2-1</strain>
        <tissue evidence="1">Whole body</tissue>
    </source>
</reference>
<dbReference type="EMBL" id="KQ981001">
    <property type="protein sequence ID" value="KYN10423.1"/>
    <property type="molecule type" value="Genomic_DNA"/>
</dbReference>
<evidence type="ECO:0000313" key="2">
    <source>
        <dbReference type="Proteomes" id="UP000078492"/>
    </source>
</evidence>
<proteinExistence type="predicted"/>
<evidence type="ECO:0000313" key="1">
    <source>
        <dbReference type="EMBL" id="KYN10423.1"/>
    </source>
</evidence>
<keyword evidence="2" id="KW-1185">Reference proteome</keyword>
<dbReference type="AlphaFoldDB" id="A0A151IU15"/>
<organism evidence="1 2">
    <name type="scientific">Trachymyrmex cornetzi</name>
    <dbReference type="NCBI Taxonomy" id="471704"/>
    <lineage>
        <taxon>Eukaryota</taxon>
        <taxon>Metazoa</taxon>
        <taxon>Ecdysozoa</taxon>
        <taxon>Arthropoda</taxon>
        <taxon>Hexapoda</taxon>
        <taxon>Insecta</taxon>
        <taxon>Pterygota</taxon>
        <taxon>Neoptera</taxon>
        <taxon>Endopterygota</taxon>
        <taxon>Hymenoptera</taxon>
        <taxon>Apocrita</taxon>
        <taxon>Aculeata</taxon>
        <taxon>Formicoidea</taxon>
        <taxon>Formicidae</taxon>
        <taxon>Myrmicinae</taxon>
        <taxon>Trachymyrmex</taxon>
    </lineage>
</organism>
<protein>
    <recommendedName>
        <fullName evidence="3">DUF4817 domain-containing protein</fullName>
    </recommendedName>
</protein>
<dbReference type="Proteomes" id="UP000078492">
    <property type="component" value="Unassembled WGS sequence"/>
</dbReference>
<name>A0A151IU15_9HYME</name>
<sequence>MQYLTERERITLLMMKGWDDLRRSYMQIKERFNETFRNGLTPISKSTVERTIWWFNDTGSVKD</sequence>
<accession>A0A151IU15</accession>
<evidence type="ECO:0008006" key="3">
    <source>
        <dbReference type="Google" id="ProtNLM"/>
    </source>
</evidence>
<gene>
    <name evidence="1" type="ORF">ALC57_17440</name>
</gene>